<dbReference type="PROSITE" id="PS00841">
    <property type="entry name" value="XPG_1"/>
    <property type="match status" value="1"/>
</dbReference>
<dbReference type="SUPFAM" id="SSF47807">
    <property type="entry name" value="5' to 3' exonuclease, C-terminal subdomain"/>
    <property type="match status" value="1"/>
</dbReference>
<dbReference type="Gene3D" id="1.10.150.20">
    <property type="entry name" value="5' to 3' exonuclease, C-terminal subdomain"/>
    <property type="match status" value="1"/>
</dbReference>
<evidence type="ECO:0000256" key="5">
    <source>
        <dbReference type="ARBA" id="ARBA00022763"/>
    </source>
</evidence>
<reference evidence="15 16" key="1">
    <citation type="journal article" date="2016" name="ISME J.">
        <title>Chasing the elusive Euryarchaeota class WSA2: genomes reveal a uniquely fastidious methyl-reducing methanogen.</title>
        <authorList>
            <person name="Nobu M.K."/>
            <person name="Narihiro T."/>
            <person name="Kuroda K."/>
            <person name="Mei R."/>
            <person name="Liu W.T."/>
        </authorList>
    </citation>
    <scope>NUCLEOTIDE SEQUENCE [LARGE SCALE GENOMIC DNA]</scope>
    <source>
        <strain evidence="15">U1lsi0528_Bin089</strain>
    </source>
</reference>
<keyword evidence="1 12" id="KW-0235">DNA replication</keyword>
<comment type="similarity">
    <text evidence="12">Belongs to the XPG/RAD2 endonuclease family. FEN1 subfamily.</text>
</comment>
<dbReference type="SMART" id="SM00485">
    <property type="entry name" value="XPGN"/>
    <property type="match status" value="1"/>
</dbReference>
<evidence type="ECO:0000313" key="15">
    <source>
        <dbReference type="EMBL" id="KYC53045.1"/>
    </source>
</evidence>
<evidence type="ECO:0000256" key="1">
    <source>
        <dbReference type="ARBA" id="ARBA00022705"/>
    </source>
</evidence>
<dbReference type="GO" id="GO:0003677">
    <property type="term" value="F:DNA binding"/>
    <property type="evidence" value="ECO:0007669"/>
    <property type="project" value="UniProtKB-UniRule"/>
</dbReference>
<dbReference type="InterPro" id="IPR006085">
    <property type="entry name" value="XPG_DNA_repair_N"/>
</dbReference>
<feature type="domain" description="XPG N-terminal" evidence="14">
    <location>
        <begin position="1"/>
        <end position="101"/>
    </location>
</feature>
<dbReference type="GO" id="GO:0008409">
    <property type="term" value="F:5'-3' exonuclease activity"/>
    <property type="evidence" value="ECO:0007669"/>
    <property type="project" value="UniProtKB-UniRule"/>
</dbReference>
<dbReference type="InterPro" id="IPR006086">
    <property type="entry name" value="XPG-I_dom"/>
</dbReference>
<dbReference type="CDD" id="cd09867">
    <property type="entry name" value="PIN_FEN1"/>
    <property type="match status" value="1"/>
</dbReference>
<feature type="domain" description="XPG-I" evidence="13">
    <location>
        <begin position="140"/>
        <end position="221"/>
    </location>
</feature>
<evidence type="ECO:0000256" key="8">
    <source>
        <dbReference type="ARBA" id="ARBA00022842"/>
    </source>
</evidence>
<feature type="binding site" evidence="12">
    <location>
        <position position="152"/>
    </location>
    <ligand>
        <name>Mg(2+)</name>
        <dbReference type="ChEBI" id="CHEBI:18420"/>
        <label>1</label>
    </ligand>
</feature>
<evidence type="ECO:0000256" key="2">
    <source>
        <dbReference type="ARBA" id="ARBA00022722"/>
    </source>
</evidence>
<dbReference type="NCBIfam" id="TIGR03674">
    <property type="entry name" value="fen_arch"/>
    <property type="match status" value="1"/>
</dbReference>
<accession>A0A150J7E5</accession>
<comment type="cofactor">
    <cofactor evidence="12">
        <name>Mg(2+)</name>
        <dbReference type="ChEBI" id="CHEBI:18420"/>
    </cofactor>
    <text evidence="12">Binds 2 magnesium ions per subunit. They probably participate in the reaction catalyzed by the enzyme. May bind an additional third magnesium ion after substrate binding.</text>
</comment>
<evidence type="ECO:0000256" key="10">
    <source>
        <dbReference type="ARBA" id="ARBA00024702"/>
    </source>
</evidence>
<dbReference type="PATRIC" id="fig|1705564.3.peg.548"/>
<proteinExistence type="inferred from homology"/>
<dbReference type="PRINTS" id="PR00853">
    <property type="entry name" value="XPGRADSUPER"/>
</dbReference>
<feature type="binding site" evidence="12">
    <location>
        <position position="154"/>
    </location>
    <ligand>
        <name>Mg(2+)</name>
        <dbReference type="ChEBI" id="CHEBI:18420"/>
        <label>1</label>
    </ligand>
</feature>
<dbReference type="InterPro" id="IPR019973">
    <property type="entry name" value="Flap_endonuc_arc"/>
</dbReference>
<keyword evidence="4 12" id="KW-0255">Endonuclease</keyword>
<feature type="binding site" evidence="12">
    <location>
        <position position="173"/>
    </location>
    <ligand>
        <name>Mg(2+)</name>
        <dbReference type="ChEBI" id="CHEBI:18420"/>
        <label>2</label>
    </ligand>
</feature>
<keyword evidence="2 12" id="KW-0540">Nuclease</keyword>
<dbReference type="EC" id="3.1.-.-" evidence="12"/>
<comment type="subunit">
    <text evidence="11 12">Interacts with PCNA. PCNA stimulates the nuclease activity without altering cleavage specificity.</text>
</comment>
<keyword evidence="8 12" id="KW-0460">Magnesium</keyword>
<feature type="region of interest" description="Interaction with PCNA" evidence="12">
    <location>
        <begin position="324"/>
        <end position="332"/>
    </location>
</feature>
<protein>
    <recommendedName>
        <fullName evidence="12">Flap endonuclease 1</fullName>
        <shortName evidence="12">FEN-1</shortName>
        <ecNumber evidence="12">3.1.-.-</ecNumber>
    </recommendedName>
    <alternativeName>
        <fullName evidence="12">Flap structure-specific endonuclease 1</fullName>
    </alternativeName>
</protein>
<feature type="binding site" evidence="12">
    <location>
        <position position="27"/>
    </location>
    <ligand>
        <name>Mg(2+)</name>
        <dbReference type="ChEBI" id="CHEBI:18420"/>
        <label>1</label>
    </ligand>
</feature>
<dbReference type="SMART" id="SM00484">
    <property type="entry name" value="XPGI"/>
    <property type="match status" value="1"/>
</dbReference>
<dbReference type="Proteomes" id="UP000075578">
    <property type="component" value="Unassembled WGS sequence"/>
</dbReference>
<evidence type="ECO:0000256" key="4">
    <source>
        <dbReference type="ARBA" id="ARBA00022759"/>
    </source>
</evidence>
<feature type="region of interest" description="N-domain" evidence="12">
    <location>
        <begin position="1"/>
        <end position="98"/>
    </location>
</feature>
<dbReference type="PANTHER" id="PTHR11081">
    <property type="entry name" value="FLAP ENDONUCLEASE FAMILY MEMBER"/>
    <property type="match status" value="1"/>
</dbReference>
<comment type="function">
    <text evidence="10">Structure-specific nuclease with 5'-flap endonuclease and 5'-3' exonuclease activities involved in DNA replication and repair. During DNA replication, cleaves the 5'-overhanging flap structure that is generated by displacement synthesis when DNA polymerase encounters the 5'-end of a downstream Okazaki fragment. Binds the unpaired 3'-DNA end and kinks the DNA to facilitate 5' cleavage specificity. Cleaves one nucleotide into the double-stranded DNA from the junction in flap DNA, leaving a nick for ligation. Also involved in the base excision repair (BER) pathway. Acts as a genome stabilization factor that prevents flaps from equilibrating into structures that lead to duplications and deletions. Also possesses 5'-3' exonuclease activity on nicked or gapped double-stranded DNA.</text>
</comment>
<evidence type="ECO:0000313" key="16">
    <source>
        <dbReference type="Proteomes" id="UP000075578"/>
    </source>
</evidence>
<dbReference type="AlphaFoldDB" id="A0A150J7E5"/>
<keyword evidence="9 12" id="KW-0234">DNA repair</keyword>
<dbReference type="InterPro" id="IPR029060">
    <property type="entry name" value="PIN-like_dom_sf"/>
</dbReference>
<dbReference type="InterPro" id="IPR023426">
    <property type="entry name" value="Flap_endonuc"/>
</dbReference>
<keyword evidence="5 12" id="KW-0227">DNA damage</keyword>
<dbReference type="GO" id="GO:0043137">
    <property type="term" value="P:DNA replication, removal of RNA primer"/>
    <property type="evidence" value="ECO:0007669"/>
    <property type="project" value="UniProtKB-UniRule"/>
</dbReference>
<evidence type="ECO:0000256" key="3">
    <source>
        <dbReference type="ARBA" id="ARBA00022723"/>
    </source>
</evidence>
<dbReference type="FunFam" id="3.40.50.1010:FF:000016">
    <property type="entry name" value="Flap endonuclease 1"/>
    <property type="match status" value="1"/>
</dbReference>
<evidence type="ECO:0000259" key="13">
    <source>
        <dbReference type="SMART" id="SM00484"/>
    </source>
</evidence>
<dbReference type="GO" id="GO:0017108">
    <property type="term" value="F:5'-flap endonuclease activity"/>
    <property type="evidence" value="ECO:0007669"/>
    <property type="project" value="UniProtKB-UniRule"/>
</dbReference>
<keyword evidence="7 12" id="KW-0269">Exonuclease</keyword>
<dbReference type="HAMAP" id="MF_00614">
    <property type="entry name" value="Fen"/>
    <property type="match status" value="1"/>
</dbReference>
<gene>
    <name evidence="12 15" type="primary">fen</name>
    <name evidence="15" type="ORF">AMQ74_00538</name>
</gene>
<dbReference type="InterPro" id="IPR036279">
    <property type="entry name" value="5-3_exonuclease_C_sf"/>
</dbReference>
<feature type="binding site" evidence="12">
    <location>
        <position position="236"/>
    </location>
    <ligand>
        <name>Mg(2+)</name>
        <dbReference type="ChEBI" id="CHEBI:18420"/>
        <label>2</label>
    </ligand>
</feature>
<dbReference type="InterPro" id="IPR019974">
    <property type="entry name" value="XPG_CS"/>
</dbReference>
<dbReference type="PANTHER" id="PTHR11081:SF9">
    <property type="entry name" value="FLAP ENDONUCLEASE 1"/>
    <property type="match status" value="1"/>
</dbReference>
<comment type="function">
    <text evidence="12">Structure-specific nuclease with 5'-flap endonuclease and 5'-3' exonuclease activities involved in DNA replication and repair. During DNA replication, cleaves the 5'-overhanging flap structure that is generated by displacement synthesis when DNA polymerase encounters the 5'-end of a downstream Okazaki fragment. Binds the unpaired 3'-DNA end and kinks the DNA to facilitate 5' cleavage specificity. Cleaves one nucleotide into the double-stranded DNA from the junction in flap DNA, leaving a nick for ligation. Also involved in the base excision repair (BER) pathway. Acts as a genome stabilization factor that prevents flaps from equilibrating into structurs that lead to duplications and deletions. Also possesses 5'-3' exonuclease activity on nicked or gapped double-stranded DNA.</text>
</comment>
<dbReference type="GO" id="GO:0000287">
    <property type="term" value="F:magnesium ion binding"/>
    <property type="evidence" value="ECO:0007669"/>
    <property type="project" value="UniProtKB-UniRule"/>
</dbReference>
<organism evidence="15 16">
    <name type="scientific">Candidatus Methanofastidiosum methylothiophilum</name>
    <dbReference type="NCBI Taxonomy" id="1705564"/>
    <lineage>
        <taxon>Archaea</taxon>
        <taxon>Methanobacteriati</taxon>
        <taxon>Methanobacteriota</taxon>
        <taxon>Stenosarchaea group</taxon>
        <taxon>Candidatus Methanofastidiosia</taxon>
        <taxon>Candidatus Methanofastidiosales</taxon>
        <taxon>Candidatus Methanofastidiosaceae</taxon>
        <taxon>Candidatus Methanofastidiosum</taxon>
    </lineage>
</organism>
<keyword evidence="6 12" id="KW-0378">Hydrolase</keyword>
<evidence type="ECO:0000256" key="12">
    <source>
        <dbReference type="HAMAP-Rule" id="MF_00614"/>
    </source>
</evidence>
<name>A0A150J7E5_9EURY</name>
<evidence type="ECO:0000256" key="9">
    <source>
        <dbReference type="ARBA" id="ARBA00023204"/>
    </source>
</evidence>
<comment type="caution">
    <text evidence="15">The sequence shown here is derived from an EMBL/GenBank/DDBJ whole genome shotgun (WGS) entry which is preliminary data.</text>
</comment>
<evidence type="ECO:0000256" key="7">
    <source>
        <dbReference type="ARBA" id="ARBA00022839"/>
    </source>
</evidence>
<dbReference type="InterPro" id="IPR006084">
    <property type="entry name" value="XPG/Rad2"/>
</dbReference>
<sequence length="332" mass="37342">MGVNLGEIVPKQKIDISELKGKRVAIDAYNALYQFLSIIRQRDGTPLKNSKGEISSHLSGLFYRTVNFVEQGIRPIYVFDGKPPELKFQTIEKRKEIKEEAKDKYLDAKARGDYTEAKKYSQMTSSLNADMIRSSKELLEAMGIPYLDSPSEGEAQAAYLTLKGDADLSASQDYDSILFGTPTLVRNLTITGKRKVPGKDLFVDVVPEIISSNNIYNSLQISREELIQVAILIGTDYNPGGIKGIGPKKAIDIVKSGKFSDYGNFDQLVDLFLKPNTTDGYAISFKKPVKEKIIRLLCDKYDFSELRVEKGIERMEFALENTLKQNTLDKYF</sequence>
<comment type="caution">
    <text evidence="12">Lacks conserved residue(s) required for the propagation of feature annotation.</text>
</comment>
<keyword evidence="3 12" id="KW-0479">Metal-binding</keyword>
<feature type="binding site" evidence="12">
    <location>
        <position position="80"/>
    </location>
    <ligand>
        <name>Mg(2+)</name>
        <dbReference type="ChEBI" id="CHEBI:18420"/>
        <label>1</label>
    </ligand>
</feature>
<dbReference type="SMART" id="SM00279">
    <property type="entry name" value="HhH2"/>
    <property type="match status" value="1"/>
</dbReference>
<evidence type="ECO:0000256" key="6">
    <source>
        <dbReference type="ARBA" id="ARBA00022801"/>
    </source>
</evidence>
<dbReference type="Pfam" id="PF00752">
    <property type="entry name" value="XPG_N"/>
    <property type="match status" value="1"/>
</dbReference>
<dbReference type="Gene3D" id="3.40.50.1010">
    <property type="entry name" value="5'-nuclease"/>
    <property type="match status" value="1"/>
</dbReference>
<evidence type="ECO:0000256" key="11">
    <source>
        <dbReference type="ARBA" id="ARBA00065981"/>
    </source>
</evidence>
<evidence type="ECO:0000259" key="14">
    <source>
        <dbReference type="SMART" id="SM00485"/>
    </source>
</evidence>
<feature type="binding site" evidence="12">
    <location>
        <position position="175"/>
    </location>
    <ligand>
        <name>Mg(2+)</name>
        <dbReference type="ChEBI" id="CHEBI:18420"/>
        <label>2</label>
    </ligand>
</feature>
<dbReference type="EMBL" id="LNGD01000019">
    <property type="protein sequence ID" value="KYC53045.1"/>
    <property type="molecule type" value="Genomic_DNA"/>
</dbReference>
<dbReference type="SUPFAM" id="SSF88723">
    <property type="entry name" value="PIN domain-like"/>
    <property type="match status" value="1"/>
</dbReference>
<dbReference type="GO" id="GO:0006281">
    <property type="term" value="P:DNA repair"/>
    <property type="evidence" value="ECO:0007669"/>
    <property type="project" value="UniProtKB-UniRule"/>
</dbReference>
<dbReference type="InterPro" id="IPR008918">
    <property type="entry name" value="HhH2"/>
</dbReference>
<dbReference type="Pfam" id="PF00867">
    <property type="entry name" value="XPG_I"/>
    <property type="match status" value="1"/>
</dbReference>